<sequence length="71" mass="7787">MRISRIRIFRADLPMREGSYSWSTQSHTAFDTTVVLIDTDEGITGVGECCPLGPTYLPAYAHGVRAGISQL</sequence>
<dbReference type="EMBL" id="UINC01141873">
    <property type="protein sequence ID" value="SVD29872.1"/>
    <property type="molecule type" value="Genomic_DNA"/>
</dbReference>
<dbReference type="InterPro" id="IPR029017">
    <property type="entry name" value="Enolase-like_N"/>
</dbReference>
<feature type="non-terminal residue" evidence="1">
    <location>
        <position position="71"/>
    </location>
</feature>
<proteinExistence type="predicted"/>
<dbReference type="SUPFAM" id="SSF54826">
    <property type="entry name" value="Enolase N-terminal domain-like"/>
    <property type="match status" value="1"/>
</dbReference>
<evidence type="ECO:0008006" key="2">
    <source>
        <dbReference type="Google" id="ProtNLM"/>
    </source>
</evidence>
<dbReference type="Gene3D" id="3.30.390.10">
    <property type="entry name" value="Enolase-like, N-terminal domain"/>
    <property type="match status" value="1"/>
</dbReference>
<gene>
    <name evidence="1" type="ORF">METZ01_LOCUS382726</name>
</gene>
<reference evidence="1" key="1">
    <citation type="submission" date="2018-05" db="EMBL/GenBank/DDBJ databases">
        <authorList>
            <person name="Lanie J.A."/>
            <person name="Ng W.-L."/>
            <person name="Kazmierczak K.M."/>
            <person name="Andrzejewski T.M."/>
            <person name="Davidsen T.M."/>
            <person name="Wayne K.J."/>
            <person name="Tettelin H."/>
            <person name="Glass J.I."/>
            <person name="Rusch D."/>
            <person name="Podicherti R."/>
            <person name="Tsui H.-C.T."/>
            <person name="Winkler M.E."/>
        </authorList>
    </citation>
    <scope>NUCLEOTIDE SEQUENCE</scope>
</reference>
<name>A0A382U779_9ZZZZ</name>
<evidence type="ECO:0000313" key="1">
    <source>
        <dbReference type="EMBL" id="SVD29872.1"/>
    </source>
</evidence>
<dbReference type="AlphaFoldDB" id="A0A382U779"/>
<organism evidence="1">
    <name type="scientific">marine metagenome</name>
    <dbReference type="NCBI Taxonomy" id="408172"/>
    <lineage>
        <taxon>unclassified sequences</taxon>
        <taxon>metagenomes</taxon>
        <taxon>ecological metagenomes</taxon>
    </lineage>
</organism>
<protein>
    <recommendedName>
        <fullName evidence="2">Mandelate racemase/muconate lactonizing enzyme N-terminal domain-containing protein</fullName>
    </recommendedName>
</protein>
<accession>A0A382U779</accession>